<dbReference type="AlphaFoldDB" id="A0A2A4HVT3"/>
<accession>A0A2A4HVT3</accession>
<dbReference type="InterPro" id="IPR036942">
    <property type="entry name" value="Beta-barrel_TonB_sf"/>
</dbReference>
<dbReference type="RefSeq" id="WP_096612840.1">
    <property type="nucleotide sequence ID" value="NZ_NWVD01000005.1"/>
</dbReference>
<evidence type="ECO:0000259" key="15">
    <source>
        <dbReference type="Pfam" id="PF00593"/>
    </source>
</evidence>
<dbReference type="GO" id="GO:0009279">
    <property type="term" value="C:cell outer membrane"/>
    <property type="evidence" value="ECO:0007669"/>
    <property type="project" value="UniProtKB-SubCell"/>
</dbReference>
<dbReference type="Pfam" id="PF00593">
    <property type="entry name" value="TonB_dep_Rec_b-barrel"/>
    <property type="match status" value="1"/>
</dbReference>
<dbReference type="Proteomes" id="UP000218784">
    <property type="component" value="Unassembled WGS sequence"/>
</dbReference>
<feature type="domain" description="TonB-dependent receptor plug" evidence="16">
    <location>
        <begin position="77"/>
        <end position="184"/>
    </location>
</feature>
<dbReference type="GO" id="GO:0006826">
    <property type="term" value="P:iron ion transport"/>
    <property type="evidence" value="ECO:0007669"/>
    <property type="project" value="UniProtKB-KW"/>
</dbReference>
<evidence type="ECO:0000256" key="2">
    <source>
        <dbReference type="ARBA" id="ARBA00022448"/>
    </source>
</evidence>
<proteinExistence type="inferred from homology"/>
<evidence type="ECO:0000256" key="10">
    <source>
        <dbReference type="ARBA" id="ARBA00023237"/>
    </source>
</evidence>
<evidence type="ECO:0000256" key="1">
    <source>
        <dbReference type="ARBA" id="ARBA00004571"/>
    </source>
</evidence>
<comment type="caution">
    <text evidence="17">The sequence shown here is derived from an EMBL/GenBank/DDBJ whole genome shotgun (WGS) entry which is preliminary data.</text>
</comment>
<dbReference type="PANTHER" id="PTHR32552:SF81">
    <property type="entry name" value="TONB-DEPENDENT OUTER MEMBRANE RECEPTOR"/>
    <property type="match status" value="1"/>
</dbReference>
<keyword evidence="17" id="KW-0675">Receptor</keyword>
<keyword evidence="18" id="KW-1185">Reference proteome</keyword>
<evidence type="ECO:0000256" key="7">
    <source>
        <dbReference type="ARBA" id="ARBA00023065"/>
    </source>
</evidence>
<feature type="domain" description="TonB-dependent receptor-like beta-barrel" evidence="15">
    <location>
        <begin position="349"/>
        <end position="784"/>
    </location>
</feature>
<evidence type="ECO:0000256" key="3">
    <source>
        <dbReference type="ARBA" id="ARBA00022452"/>
    </source>
</evidence>
<keyword evidence="4" id="KW-0410">Iron transport</keyword>
<name>A0A2A4HVT3_9SPHN</name>
<feature type="chain" id="PRO_5013127970" evidence="14">
    <location>
        <begin position="26"/>
        <end position="833"/>
    </location>
</feature>
<keyword evidence="2 11" id="KW-0813">Transport</keyword>
<dbReference type="InterPro" id="IPR039426">
    <property type="entry name" value="TonB-dep_rcpt-like"/>
</dbReference>
<evidence type="ECO:0000256" key="14">
    <source>
        <dbReference type="SAM" id="SignalP"/>
    </source>
</evidence>
<dbReference type="Gene3D" id="2.40.170.20">
    <property type="entry name" value="TonB-dependent receptor, beta-barrel domain"/>
    <property type="match status" value="1"/>
</dbReference>
<evidence type="ECO:0000256" key="9">
    <source>
        <dbReference type="ARBA" id="ARBA00023136"/>
    </source>
</evidence>
<dbReference type="PROSITE" id="PS52016">
    <property type="entry name" value="TONB_DEPENDENT_REC_3"/>
    <property type="match status" value="1"/>
</dbReference>
<dbReference type="PANTHER" id="PTHR32552">
    <property type="entry name" value="FERRICHROME IRON RECEPTOR-RELATED"/>
    <property type="match status" value="1"/>
</dbReference>
<evidence type="ECO:0000256" key="12">
    <source>
        <dbReference type="RuleBase" id="RU003357"/>
    </source>
</evidence>
<evidence type="ECO:0000256" key="11">
    <source>
        <dbReference type="PROSITE-ProRule" id="PRU01360"/>
    </source>
</evidence>
<evidence type="ECO:0000256" key="8">
    <source>
        <dbReference type="ARBA" id="ARBA00023077"/>
    </source>
</evidence>
<organism evidence="17 18">
    <name type="scientific">Sphingomonas ginsenosidimutans</name>
    <dbReference type="NCBI Taxonomy" id="862134"/>
    <lineage>
        <taxon>Bacteria</taxon>
        <taxon>Pseudomonadati</taxon>
        <taxon>Pseudomonadota</taxon>
        <taxon>Alphaproteobacteria</taxon>
        <taxon>Sphingomonadales</taxon>
        <taxon>Sphingomonadaceae</taxon>
        <taxon>Sphingomonas</taxon>
    </lineage>
</organism>
<keyword evidence="9 11" id="KW-0472">Membrane</keyword>
<keyword evidence="3 11" id="KW-1134">Transmembrane beta strand</keyword>
<sequence>MKRSLRLALVALTSTTAIVPSAVQAQVAPDVGPTTAQESGTNRGEASETGARPANTTPSAVGDGEIIITARRRDERLLDAPVAVTAVGGETLTQYQATRVSDIATLVPSLIAGKAASGSSASIFLRGVGSTALSAGFDQSVSFVIDGLPMSRGREISLPQFDIQRVEVLKGPQALFFGKNTTGGLISVSSNNPTDTFEGGIKGGYGFNADEHYVEGYLSGPVSDTLRARVAGRYSKAKGAFTNTAADEYTNYIPGQFRTRDRDRRGFSEAYGARGTVEWEPSSAFKLQVKGGFTKVTDGGPTDIIERLCGAGRTTPLPANGIPPSPNADCQINGRSDQSAIPIQVAQANYRYARNGDMYGDFASQYGIATANVTSDPFDVTSITGYYHFRQYDLNNVSGEAYPAGFSQLADFDQFSQELRFQSKFDGPFNLLFGGFYAYGDFLFNTDAYIAPLPFDPGTGTFVSFKRDNGFKTHSMSVFVEGTLNLSEQFELSAGARYSLESRDSYQRSLPANAAFAAVFPGGIAVSDRYRDDNISPQATIRFKPDTDTTLYASYKQGFKAGGFNISQALTPAPTAVLQDQGRFGAETAEGGEIGYRTLAFNRRLTFSLTAYRYEYKDLQVQFFDPTTVSLTAGNAGKLRTQGVEADVNFRVPGIDGFSLRGAAAYNDAKYQDYVGQCYPGQTIALGCNLQPAGGVFNAQNYDGRTPPKAPKFAGRAGFTFETPVSGSGWSVRVTSDVSYTSKYNFSDALRPDAVQKGYAKLDAALALNGPNERWTLSVIGRNLTNKLVVTAANDIPFAGGTGTGTAGPGVTADMSAFVDNPREVFVELAFKF</sequence>
<comment type="similarity">
    <text evidence="11 12">Belongs to the TonB-dependent receptor family.</text>
</comment>
<evidence type="ECO:0000256" key="13">
    <source>
        <dbReference type="SAM" id="MobiDB-lite"/>
    </source>
</evidence>
<dbReference type="SUPFAM" id="SSF56935">
    <property type="entry name" value="Porins"/>
    <property type="match status" value="1"/>
</dbReference>
<gene>
    <name evidence="17" type="ORF">COA17_12340</name>
</gene>
<keyword evidence="10 11" id="KW-0998">Cell outer membrane</keyword>
<evidence type="ECO:0000313" key="17">
    <source>
        <dbReference type="EMBL" id="PCG08470.1"/>
    </source>
</evidence>
<dbReference type="Pfam" id="PF07715">
    <property type="entry name" value="Plug"/>
    <property type="match status" value="1"/>
</dbReference>
<keyword evidence="6" id="KW-0408">Iron</keyword>
<keyword evidence="5 11" id="KW-0812">Transmembrane</keyword>
<keyword evidence="7" id="KW-0406">Ion transport</keyword>
<keyword evidence="8 12" id="KW-0798">TonB box</keyword>
<feature type="region of interest" description="Disordered" evidence="13">
    <location>
        <begin position="28"/>
        <end position="64"/>
    </location>
</feature>
<keyword evidence="14" id="KW-0732">Signal</keyword>
<evidence type="ECO:0000313" key="18">
    <source>
        <dbReference type="Proteomes" id="UP000218784"/>
    </source>
</evidence>
<evidence type="ECO:0000256" key="4">
    <source>
        <dbReference type="ARBA" id="ARBA00022496"/>
    </source>
</evidence>
<dbReference type="InterPro" id="IPR012910">
    <property type="entry name" value="Plug_dom"/>
</dbReference>
<reference evidence="17 18" key="1">
    <citation type="submission" date="2017-09" db="EMBL/GenBank/DDBJ databases">
        <title>Sphingomonas ginsenosidimutans KACC 14949, whole genome shotgun sequence.</title>
        <authorList>
            <person name="Feng G."/>
            <person name="Zhu H."/>
        </authorList>
    </citation>
    <scope>NUCLEOTIDE SEQUENCE [LARGE SCALE GENOMIC DNA]</scope>
    <source>
        <strain evidence="17 18">KACC 14949</strain>
    </source>
</reference>
<evidence type="ECO:0000256" key="5">
    <source>
        <dbReference type="ARBA" id="ARBA00022692"/>
    </source>
</evidence>
<feature type="signal peptide" evidence="14">
    <location>
        <begin position="1"/>
        <end position="25"/>
    </location>
</feature>
<evidence type="ECO:0000259" key="16">
    <source>
        <dbReference type="Pfam" id="PF07715"/>
    </source>
</evidence>
<evidence type="ECO:0000256" key="6">
    <source>
        <dbReference type="ARBA" id="ARBA00023004"/>
    </source>
</evidence>
<dbReference type="InterPro" id="IPR000531">
    <property type="entry name" value="Beta-barrel_TonB"/>
</dbReference>
<dbReference type="EMBL" id="NWVD01000005">
    <property type="protein sequence ID" value="PCG08470.1"/>
    <property type="molecule type" value="Genomic_DNA"/>
</dbReference>
<protein>
    <submittedName>
        <fullName evidence="17">TonB-dependent receptor</fullName>
    </submittedName>
</protein>
<feature type="compositionally biased region" description="Polar residues" evidence="13">
    <location>
        <begin position="34"/>
        <end position="44"/>
    </location>
</feature>
<comment type="subcellular location">
    <subcellularLocation>
        <location evidence="1 11">Cell outer membrane</location>
        <topology evidence="1 11">Multi-pass membrane protein</topology>
    </subcellularLocation>
</comment>